<sequence length="309" mass="35487">MPGTINVIKPELAPMLANFEKSMGYTKAVGVDRDALYGAMHLAARRIGVPYPEGSISWHAFNVGANYAYVCYPNLPLEFRLWPGIYTWLATTVDDDAYKNPEEWSQFVPRFFTGTKQHNSVAQEFDRWLRLSYEYYSPTIASSIITASLNFVNATVLEGSEVPKMVRTAGGENWAYYFREKTGIAEVYSLMTFPKTLCPEMSQYMEALPDMMKYINFTNDVFSFYKEECAQETDNYVHSKAAYEGVDAYEMLRRIIEETLSAQRRIKLVLEGKEPYAQLWNDHALGFIAFHKVSDRYKLRDLGLDESLP</sequence>
<organism evidence="1 2">
    <name type="scientific">Lasiodiplodia mahajangana</name>
    <dbReference type="NCBI Taxonomy" id="1108764"/>
    <lineage>
        <taxon>Eukaryota</taxon>
        <taxon>Fungi</taxon>
        <taxon>Dikarya</taxon>
        <taxon>Ascomycota</taxon>
        <taxon>Pezizomycotina</taxon>
        <taxon>Dothideomycetes</taxon>
        <taxon>Dothideomycetes incertae sedis</taxon>
        <taxon>Botryosphaeriales</taxon>
        <taxon>Botryosphaeriaceae</taxon>
        <taxon>Lasiodiplodia</taxon>
    </lineage>
</organism>
<gene>
    <name evidence="1" type="ORF">O1611_g150</name>
</gene>
<comment type="caution">
    <text evidence="1">The sequence shown here is derived from an EMBL/GenBank/DDBJ whole genome shotgun (WGS) entry which is preliminary data.</text>
</comment>
<keyword evidence="2" id="KW-1185">Reference proteome</keyword>
<reference evidence="1" key="1">
    <citation type="submission" date="2022-12" db="EMBL/GenBank/DDBJ databases">
        <title>Genome Sequence of Lasiodiplodia mahajangana.</title>
        <authorList>
            <person name="Buettner E."/>
        </authorList>
    </citation>
    <scope>NUCLEOTIDE SEQUENCE</scope>
    <source>
        <strain evidence="1">VT137</strain>
    </source>
</reference>
<accession>A0ACC2K117</accession>
<proteinExistence type="predicted"/>
<evidence type="ECO:0000313" key="2">
    <source>
        <dbReference type="Proteomes" id="UP001153332"/>
    </source>
</evidence>
<dbReference type="Proteomes" id="UP001153332">
    <property type="component" value="Unassembled WGS sequence"/>
</dbReference>
<name>A0ACC2K117_9PEZI</name>
<evidence type="ECO:0000313" key="1">
    <source>
        <dbReference type="EMBL" id="KAJ8133476.1"/>
    </source>
</evidence>
<protein>
    <submittedName>
        <fullName evidence="1">Uncharacterized protein</fullName>
    </submittedName>
</protein>
<dbReference type="EMBL" id="JAPUUL010000011">
    <property type="protein sequence ID" value="KAJ8133476.1"/>
    <property type="molecule type" value="Genomic_DNA"/>
</dbReference>